<dbReference type="InterPro" id="IPR036871">
    <property type="entry name" value="PX_dom_sf"/>
</dbReference>
<dbReference type="Proteomes" id="UP000230423">
    <property type="component" value="Unassembled WGS sequence"/>
</dbReference>
<dbReference type="CDD" id="cd06892">
    <property type="entry name" value="PX_SNX5_like"/>
    <property type="match status" value="1"/>
</dbReference>
<dbReference type="InterPro" id="IPR001683">
    <property type="entry name" value="PX_dom"/>
</dbReference>
<reference evidence="2 3" key="1">
    <citation type="submission" date="2015-09" db="EMBL/GenBank/DDBJ databases">
        <title>Draft genome of the parasitic nematode Teladorsagia circumcincta isolate WARC Sus (inbred).</title>
        <authorList>
            <person name="Mitreva M."/>
        </authorList>
    </citation>
    <scope>NUCLEOTIDE SEQUENCE [LARGE SCALE GENOMIC DNA]</scope>
    <source>
        <strain evidence="2 3">S</strain>
    </source>
</reference>
<proteinExistence type="predicted"/>
<evidence type="ECO:0000313" key="2">
    <source>
        <dbReference type="EMBL" id="PIO73751.1"/>
    </source>
</evidence>
<dbReference type="GO" id="GO:0090389">
    <property type="term" value="P:phagosome-lysosome fusion involved in apoptotic cell clearance"/>
    <property type="evidence" value="ECO:0007669"/>
    <property type="project" value="TreeGrafter"/>
</dbReference>
<keyword evidence="3" id="KW-1185">Reference proteome</keyword>
<dbReference type="SUPFAM" id="SSF64268">
    <property type="entry name" value="PX domain"/>
    <property type="match status" value="1"/>
</dbReference>
<gene>
    <name evidence="2" type="ORF">TELCIR_04262</name>
</gene>
<dbReference type="EMBL" id="KZ345393">
    <property type="protein sequence ID" value="PIO73751.1"/>
    <property type="molecule type" value="Genomic_DNA"/>
</dbReference>
<dbReference type="Gene3D" id="3.30.1520.10">
    <property type="entry name" value="Phox-like domain"/>
    <property type="match status" value="1"/>
</dbReference>
<protein>
    <submittedName>
        <fullName evidence="2">PX domain protein</fullName>
    </submittedName>
</protein>
<dbReference type="PANTHER" id="PTHR45850">
    <property type="entry name" value="SORTING NEXIN FAMILY MEMBER"/>
    <property type="match status" value="1"/>
</dbReference>
<evidence type="ECO:0000259" key="1">
    <source>
        <dbReference type="PROSITE" id="PS50195"/>
    </source>
</evidence>
<dbReference type="Pfam" id="PF00787">
    <property type="entry name" value="PX"/>
    <property type="match status" value="1"/>
</dbReference>
<dbReference type="GO" id="GO:0035091">
    <property type="term" value="F:phosphatidylinositol binding"/>
    <property type="evidence" value="ECO:0007669"/>
    <property type="project" value="InterPro"/>
</dbReference>
<organism evidence="2 3">
    <name type="scientific">Teladorsagia circumcincta</name>
    <name type="common">Brown stomach worm</name>
    <name type="synonym">Ostertagia circumcincta</name>
    <dbReference type="NCBI Taxonomy" id="45464"/>
    <lineage>
        <taxon>Eukaryota</taxon>
        <taxon>Metazoa</taxon>
        <taxon>Ecdysozoa</taxon>
        <taxon>Nematoda</taxon>
        <taxon>Chromadorea</taxon>
        <taxon>Rhabditida</taxon>
        <taxon>Rhabditina</taxon>
        <taxon>Rhabditomorpha</taxon>
        <taxon>Strongyloidea</taxon>
        <taxon>Trichostrongylidae</taxon>
        <taxon>Teladorsagia</taxon>
    </lineage>
</organism>
<dbReference type="PROSITE" id="PS50195">
    <property type="entry name" value="PX"/>
    <property type="match status" value="1"/>
</dbReference>
<feature type="domain" description="PX" evidence="1">
    <location>
        <begin position="102"/>
        <end position="248"/>
    </location>
</feature>
<dbReference type="FunFam" id="3.30.1520.10:FF:000001">
    <property type="entry name" value="Sorting nexin"/>
    <property type="match status" value="1"/>
</dbReference>
<accession>A0A2G9UU39</accession>
<evidence type="ECO:0000313" key="3">
    <source>
        <dbReference type="Proteomes" id="UP000230423"/>
    </source>
</evidence>
<name>A0A2G9UU39_TELCI</name>
<dbReference type="PANTHER" id="PTHR45850:SF1">
    <property type="entry name" value="SORTING NEXIN 6, ISOFORM B"/>
    <property type="match status" value="1"/>
</dbReference>
<dbReference type="AlphaFoldDB" id="A0A2G9UU39"/>
<sequence length="529" mass="60808">MKKLPKSHRIAFAINVYDIFIVKFMLAGEEVFKNPLDGLEDEPLNGNEVLPPSEPPRCDVSNDGFVDVDTNGPSSPGNIANDNRFRHSVMLQHRTEEINVDLDSDNAIMVDISDALSERDKVKYTVHTKTRLQGMRAETSVVREHEEFLWLHSVLDENESYAGFIVPPAPPRPDFDSSREKLQKLGEGEATMTKEEFLKMKQELEQDYLAQFKKTVAMHEVFLQRIAAHPVFRQDSNFRIFLQYEDERSSPERMPRNIYLFDDGRCLVRRLFREGSNDLYLDTITCRRCASRMKITLRHGKYKGETRSYWAYRCQGCQSYRSLVTIQTPPTVIPQSSSRVMPVNTRRDSKMEISPLVGKQFTSATPTSHNQEPCGVLVFIPKQMTEAEVLVVRETFFKIVTNQYVEPEPEAAPCPSSLSVRGKNKKEVVESLWKRLTQSADEVLLSGQLSVRGKNKKEVVESLWKRLTQSADEVLLSGQRDVDDFFENERNYLVEYNTHIKDAAAKAEKVVKLRKSEFQTYLTELRTDS</sequence>
<dbReference type="OrthoDB" id="9976382at2759"/>